<evidence type="ECO:0000313" key="2">
    <source>
        <dbReference type="Proteomes" id="UP001280121"/>
    </source>
</evidence>
<accession>A0AAD9XEK3</accession>
<dbReference type="EMBL" id="JANJYI010000003">
    <property type="protein sequence ID" value="KAK2657847.1"/>
    <property type="molecule type" value="Genomic_DNA"/>
</dbReference>
<keyword evidence="2" id="KW-1185">Reference proteome</keyword>
<protein>
    <submittedName>
        <fullName evidence="1">Uncharacterized protein</fullName>
    </submittedName>
</protein>
<comment type="caution">
    <text evidence="1">The sequence shown here is derived from an EMBL/GenBank/DDBJ whole genome shotgun (WGS) entry which is preliminary data.</text>
</comment>
<dbReference type="AlphaFoldDB" id="A0AAD9XEK3"/>
<reference evidence="1" key="1">
    <citation type="journal article" date="2023" name="Plant J.">
        <title>Genome sequences and population genomics provide insights into the demographic history, inbreeding, and mutation load of two 'living fossil' tree species of Dipteronia.</title>
        <authorList>
            <person name="Feng Y."/>
            <person name="Comes H.P."/>
            <person name="Chen J."/>
            <person name="Zhu S."/>
            <person name="Lu R."/>
            <person name="Zhang X."/>
            <person name="Li P."/>
            <person name="Qiu J."/>
            <person name="Olsen K.M."/>
            <person name="Qiu Y."/>
        </authorList>
    </citation>
    <scope>NUCLEOTIDE SEQUENCE</scope>
    <source>
        <strain evidence="1">KIB01</strain>
    </source>
</reference>
<dbReference type="Proteomes" id="UP001280121">
    <property type="component" value="Unassembled WGS sequence"/>
</dbReference>
<gene>
    <name evidence="1" type="ORF">Ddye_010899</name>
</gene>
<sequence>MEKRVIFHRLMVKFEVDLLLKHIQRLVNFHCASSYGGLRNKIYMHYPSLEQAKAHPHKYASKDDCVWFCDNIFSTENFQTEMKILEDQKNVWRWRASQQQGDM</sequence>
<organism evidence="1 2">
    <name type="scientific">Dipteronia dyeriana</name>
    <dbReference type="NCBI Taxonomy" id="168575"/>
    <lineage>
        <taxon>Eukaryota</taxon>
        <taxon>Viridiplantae</taxon>
        <taxon>Streptophyta</taxon>
        <taxon>Embryophyta</taxon>
        <taxon>Tracheophyta</taxon>
        <taxon>Spermatophyta</taxon>
        <taxon>Magnoliopsida</taxon>
        <taxon>eudicotyledons</taxon>
        <taxon>Gunneridae</taxon>
        <taxon>Pentapetalae</taxon>
        <taxon>rosids</taxon>
        <taxon>malvids</taxon>
        <taxon>Sapindales</taxon>
        <taxon>Sapindaceae</taxon>
        <taxon>Hippocastanoideae</taxon>
        <taxon>Acereae</taxon>
        <taxon>Dipteronia</taxon>
    </lineage>
</organism>
<evidence type="ECO:0000313" key="1">
    <source>
        <dbReference type="EMBL" id="KAK2657847.1"/>
    </source>
</evidence>
<proteinExistence type="predicted"/>
<name>A0AAD9XEK3_9ROSI</name>